<gene>
    <name evidence="2" type="ORF">EHS25_004880</name>
</gene>
<evidence type="ECO:0000313" key="2">
    <source>
        <dbReference type="EMBL" id="RSH85484.1"/>
    </source>
</evidence>
<feature type="region of interest" description="Disordered" evidence="1">
    <location>
        <begin position="1"/>
        <end position="67"/>
    </location>
</feature>
<dbReference type="EMBL" id="RSCD01000020">
    <property type="protein sequence ID" value="RSH85484.1"/>
    <property type="molecule type" value="Genomic_DNA"/>
</dbReference>
<sequence length="229" mass="25200">MEREPGEEEEGSVQGEVKFGGVLVLPSKPVPLSRSQRRPRLQSPSWNRYLVTTQNPPPTASSGSEIDARKRFQATRESVLGSLDPHGARSTIEASSALGRQWLSRPYTHGTAPPARPPPALSEDIDITILSLASQAFQIATLPLAVTKDDPMAERTSKLAEMHLDAVAREKRRRHPSDRPFKPSVLSLGGRMEAEARDALKLWKSAMMGGVYRKLSLGLLQARGRCFEL</sequence>
<protein>
    <submittedName>
        <fullName evidence="2">Uncharacterized protein</fullName>
    </submittedName>
</protein>
<feature type="compositionally biased region" description="Polar residues" evidence="1">
    <location>
        <begin position="50"/>
        <end position="64"/>
    </location>
</feature>
<evidence type="ECO:0000256" key="1">
    <source>
        <dbReference type="SAM" id="MobiDB-lite"/>
    </source>
</evidence>
<name>A0A427Y2Y5_9TREE</name>
<reference evidence="2 3" key="1">
    <citation type="submission" date="2018-11" db="EMBL/GenBank/DDBJ databases">
        <title>Genome sequence of Saitozyma podzolica DSM 27192.</title>
        <authorList>
            <person name="Aliyu H."/>
            <person name="Gorte O."/>
            <person name="Ochsenreither K."/>
        </authorList>
    </citation>
    <scope>NUCLEOTIDE SEQUENCE [LARGE SCALE GENOMIC DNA]</scope>
    <source>
        <strain evidence="2 3">DSM 27192</strain>
    </source>
</reference>
<dbReference type="Proteomes" id="UP000279259">
    <property type="component" value="Unassembled WGS sequence"/>
</dbReference>
<dbReference type="STRING" id="1890683.A0A427Y2Y5"/>
<feature type="compositionally biased region" description="Acidic residues" evidence="1">
    <location>
        <begin position="1"/>
        <end position="11"/>
    </location>
</feature>
<dbReference type="AlphaFoldDB" id="A0A427Y2Y5"/>
<organism evidence="2 3">
    <name type="scientific">Saitozyma podzolica</name>
    <dbReference type="NCBI Taxonomy" id="1890683"/>
    <lineage>
        <taxon>Eukaryota</taxon>
        <taxon>Fungi</taxon>
        <taxon>Dikarya</taxon>
        <taxon>Basidiomycota</taxon>
        <taxon>Agaricomycotina</taxon>
        <taxon>Tremellomycetes</taxon>
        <taxon>Tremellales</taxon>
        <taxon>Trimorphomycetaceae</taxon>
        <taxon>Saitozyma</taxon>
    </lineage>
</organism>
<proteinExistence type="predicted"/>
<keyword evidence="3" id="KW-1185">Reference proteome</keyword>
<dbReference type="OrthoDB" id="2575404at2759"/>
<comment type="caution">
    <text evidence="2">The sequence shown here is derived from an EMBL/GenBank/DDBJ whole genome shotgun (WGS) entry which is preliminary data.</text>
</comment>
<evidence type="ECO:0000313" key="3">
    <source>
        <dbReference type="Proteomes" id="UP000279259"/>
    </source>
</evidence>
<accession>A0A427Y2Y5</accession>